<keyword evidence="2" id="KW-1185">Reference proteome</keyword>
<accession>A0AAE1YB69</accession>
<comment type="caution">
    <text evidence="1">The sequence shown here is derived from an EMBL/GenBank/DDBJ whole genome shotgun (WGS) entry which is preliminary data.</text>
</comment>
<sequence length="134" mass="14858">MYKGSKSGGPARKHKPRKHRIYVDPMRESVATLEPVASGNPDILPPQNAHGFAQEDAPTQTILKEPGPAITPSISTRSINVRAIVDGPQQQYINACTFHSAAKVEYQSTFSNDWHCIYAKLLKQAIYSSSKKFF</sequence>
<dbReference type="Proteomes" id="UP001293254">
    <property type="component" value="Unassembled WGS sequence"/>
</dbReference>
<name>A0AAE1YB69_9LAMI</name>
<proteinExistence type="predicted"/>
<gene>
    <name evidence="1" type="ORF">Salat_1428700</name>
</gene>
<dbReference type="AlphaFoldDB" id="A0AAE1YB69"/>
<dbReference type="EMBL" id="JACGWO010000005">
    <property type="protein sequence ID" value="KAK4426601.1"/>
    <property type="molecule type" value="Genomic_DNA"/>
</dbReference>
<reference evidence="1" key="2">
    <citation type="journal article" date="2024" name="Plant">
        <title>Genomic evolution and insights into agronomic trait innovations of Sesamum species.</title>
        <authorList>
            <person name="Miao H."/>
            <person name="Wang L."/>
            <person name="Qu L."/>
            <person name="Liu H."/>
            <person name="Sun Y."/>
            <person name="Le M."/>
            <person name="Wang Q."/>
            <person name="Wei S."/>
            <person name="Zheng Y."/>
            <person name="Lin W."/>
            <person name="Duan Y."/>
            <person name="Cao H."/>
            <person name="Xiong S."/>
            <person name="Wang X."/>
            <person name="Wei L."/>
            <person name="Li C."/>
            <person name="Ma Q."/>
            <person name="Ju M."/>
            <person name="Zhao R."/>
            <person name="Li G."/>
            <person name="Mu C."/>
            <person name="Tian Q."/>
            <person name="Mei H."/>
            <person name="Zhang T."/>
            <person name="Gao T."/>
            <person name="Zhang H."/>
        </authorList>
    </citation>
    <scope>NUCLEOTIDE SEQUENCE</scope>
    <source>
        <strain evidence="1">3651</strain>
    </source>
</reference>
<organism evidence="1 2">
    <name type="scientific">Sesamum alatum</name>
    <dbReference type="NCBI Taxonomy" id="300844"/>
    <lineage>
        <taxon>Eukaryota</taxon>
        <taxon>Viridiplantae</taxon>
        <taxon>Streptophyta</taxon>
        <taxon>Embryophyta</taxon>
        <taxon>Tracheophyta</taxon>
        <taxon>Spermatophyta</taxon>
        <taxon>Magnoliopsida</taxon>
        <taxon>eudicotyledons</taxon>
        <taxon>Gunneridae</taxon>
        <taxon>Pentapetalae</taxon>
        <taxon>asterids</taxon>
        <taxon>lamiids</taxon>
        <taxon>Lamiales</taxon>
        <taxon>Pedaliaceae</taxon>
        <taxon>Sesamum</taxon>
    </lineage>
</organism>
<reference evidence="1" key="1">
    <citation type="submission" date="2020-06" db="EMBL/GenBank/DDBJ databases">
        <authorList>
            <person name="Li T."/>
            <person name="Hu X."/>
            <person name="Zhang T."/>
            <person name="Song X."/>
            <person name="Zhang H."/>
            <person name="Dai N."/>
            <person name="Sheng W."/>
            <person name="Hou X."/>
            <person name="Wei L."/>
        </authorList>
    </citation>
    <scope>NUCLEOTIDE SEQUENCE</scope>
    <source>
        <strain evidence="1">3651</strain>
        <tissue evidence="1">Leaf</tissue>
    </source>
</reference>
<evidence type="ECO:0000313" key="1">
    <source>
        <dbReference type="EMBL" id="KAK4426601.1"/>
    </source>
</evidence>
<protein>
    <submittedName>
        <fullName evidence="1">Uncharacterized protein</fullName>
    </submittedName>
</protein>
<evidence type="ECO:0000313" key="2">
    <source>
        <dbReference type="Proteomes" id="UP001293254"/>
    </source>
</evidence>